<dbReference type="Pfam" id="PF00092">
    <property type="entry name" value="VWA"/>
    <property type="match status" value="1"/>
</dbReference>
<dbReference type="InterPro" id="IPR002035">
    <property type="entry name" value="VWF_A"/>
</dbReference>
<evidence type="ECO:0000313" key="2">
    <source>
        <dbReference type="EMBL" id="VFK29007.1"/>
    </source>
</evidence>
<dbReference type="EMBL" id="CAADGH010000010">
    <property type="protein sequence ID" value="VFK74827.1"/>
    <property type="molecule type" value="Genomic_DNA"/>
</dbReference>
<dbReference type="EMBL" id="CAADFO010000044">
    <property type="protein sequence ID" value="VFK29007.1"/>
    <property type="molecule type" value="Genomic_DNA"/>
</dbReference>
<evidence type="ECO:0000313" key="4">
    <source>
        <dbReference type="EMBL" id="VFK74827.1"/>
    </source>
</evidence>
<dbReference type="PROSITE" id="PS50234">
    <property type="entry name" value="VWFA"/>
    <property type="match status" value="1"/>
</dbReference>
<dbReference type="Gene3D" id="3.40.50.410">
    <property type="entry name" value="von Willebrand factor, type A domain"/>
    <property type="match status" value="1"/>
</dbReference>
<sequence>MRRLPVYLLLDTSSSMMGEPIESVKTGVKSLLMALRQDPYALENAYLSVITFDNVARQVTPLTELIDFQAPDIKANGTTAMGDALRLLTDRIREEVHKGNAEQKGDWKPLVFLMTDGAPTDEWKSAVDAFKQAPTGIVVACAAGEHADTNMLKRITENVVQIDGTDGASYAAFFKWVSSSISTTSKKVDLTKSDVGNKLDELPPPPPEVNVVI</sequence>
<evidence type="ECO:0000313" key="3">
    <source>
        <dbReference type="EMBL" id="VFK29556.1"/>
    </source>
</evidence>
<dbReference type="SMART" id="SM00327">
    <property type="entry name" value="VWA"/>
    <property type="match status" value="1"/>
</dbReference>
<reference evidence="2" key="1">
    <citation type="submission" date="2019-02" db="EMBL/GenBank/DDBJ databases">
        <authorList>
            <person name="Gruber-Vodicka R. H."/>
            <person name="Seah K. B. B."/>
        </authorList>
    </citation>
    <scope>NUCLEOTIDE SEQUENCE</scope>
    <source>
        <strain evidence="2">BECK_BZ197</strain>
        <strain evidence="4">BECK_BZ198</strain>
        <strain evidence="3">BECK_BZ199</strain>
    </source>
</reference>
<dbReference type="InterPro" id="IPR036465">
    <property type="entry name" value="vWFA_dom_sf"/>
</dbReference>
<proteinExistence type="predicted"/>
<dbReference type="PIRSF" id="PIRSF020634">
    <property type="entry name" value="TerY_vWA"/>
    <property type="match status" value="1"/>
</dbReference>
<dbReference type="CDD" id="cd01464">
    <property type="entry name" value="vWA_subfamily"/>
    <property type="match status" value="1"/>
</dbReference>
<gene>
    <name evidence="2" type="ORF">BECKMB1821G_GA0114241_104419</name>
    <name evidence="4" type="ORF">BECKMB1821H_GA0114242_101055</name>
    <name evidence="3" type="ORF">BECKMB1821I_GA0114274_101055</name>
</gene>
<dbReference type="AlphaFoldDB" id="A0A450XI87"/>
<feature type="domain" description="VWFA" evidence="1">
    <location>
        <begin position="5"/>
        <end position="156"/>
    </location>
</feature>
<protein>
    <submittedName>
        <fullName evidence="2">Uncharacterized conserved protein YegL, contains vWA domain of TerY type</fullName>
    </submittedName>
</protein>
<accession>A0A450XI87</accession>
<name>A0A450XI87_9GAMM</name>
<dbReference type="EMBL" id="CAADFQ010000010">
    <property type="protein sequence ID" value="VFK29556.1"/>
    <property type="molecule type" value="Genomic_DNA"/>
</dbReference>
<dbReference type="SUPFAM" id="SSF53300">
    <property type="entry name" value="vWA-like"/>
    <property type="match status" value="1"/>
</dbReference>
<dbReference type="InterPro" id="IPR011392">
    <property type="entry name" value="Tellurite-R_TerY"/>
</dbReference>
<evidence type="ECO:0000259" key="1">
    <source>
        <dbReference type="PROSITE" id="PS50234"/>
    </source>
</evidence>
<organism evidence="2">
    <name type="scientific">Candidatus Kentrum sp. MB</name>
    <dbReference type="NCBI Taxonomy" id="2138164"/>
    <lineage>
        <taxon>Bacteria</taxon>
        <taxon>Pseudomonadati</taxon>
        <taxon>Pseudomonadota</taxon>
        <taxon>Gammaproteobacteria</taxon>
        <taxon>Candidatus Kentrum</taxon>
    </lineage>
</organism>